<protein>
    <submittedName>
        <fullName evidence="3">Flavin reductase family protein</fullName>
    </submittedName>
</protein>
<dbReference type="InterPro" id="IPR052174">
    <property type="entry name" value="Flavoredoxin"/>
</dbReference>
<dbReference type="GO" id="GO:0016646">
    <property type="term" value="F:oxidoreductase activity, acting on the CH-NH group of donors, NAD or NADP as acceptor"/>
    <property type="evidence" value="ECO:0007669"/>
    <property type="project" value="UniProtKB-ARBA"/>
</dbReference>
<dbReference type="InterPro" id="IPR002563">
    <property type="entry name" value="Flavin_Rdtase-like_dom"/>
</dbReference>
<reference evidence="3 4" key="1">
    <citation type="submission" date="2019-09" db="EMBL/GenBank/DDBJ databases">
        <title>Whole genome shotgun sequencing (WGS) of Ellagibacter isourolithinifaciens DSM 104140(T) and Adlercreutzia muris DSM 29508(T).</title>
        <authorList>
            <person name="Stoll D.A."/>
            <person name="Danylec N."/>
            <person name="Huch M."/>
        </authorList>
    </citation>
    <scope>NUCLEOTIDE SEQUENCE [LARGE SCALE GENOMIC DNA]</scope>
    <source>
        <strain evidence="3 4">DSM 104140</strain>
    </source>
</reference>
<organism evidence="3 4">
    <name type="scientific">Ellagibacter isourolithinifaciens</name>
    <dbReference type="NCBI Taxonomy" id="2137581"/>
    <lineage>
        <taxon>Bacteria</taxon>
        <taxon>Bacillati</taxon>
        <taxon>Actinomycetota</taxon>
        <taxon>Coriobacteriia</taxon>
        <taxon>Eggerthellales</taxon>
        <taxon>Eggerthellaceae</taxon>
        <taxon>Ellagibacter</taxon>
    </lineage>
</organism>
<dbReference type="AlphaFoldDB" id="A0A6N6NMM7"/>
<dbReference type="RefSeq" id="WP_158049456.1">
    <property type="nucleotide sequence ID" value="NZ_WAJR01000010.1"/>
</dbReference>
<dbReference type="OrthoDB" id="9792436at2"/>
<name>A0A6N6NMM7_9ACTN</name>
<feature type="domain" description="Flavin reductase like" evidence="2">
    <location>
        <begin position="22"/>
        <end position="169"/>
    </location>
</feature>
<accession>A0A6N6NMM7</accession>
<evidence type="ECO:0000259" key="2">
    <source>
        <dbReference type="Pfam" id="PF01613"/>
    </source>
</evidence>
<comment type="similarity">
    <text evidence="1">Belongs to the flavoredoxin family.</text>
</comment>
<proteinExistence type="inferred from homology"/>
<dbReference type="GO" id="GO:0010181">
    <property type="term" value="F:FMN binding"/>
    <property type="evidence" value="ECO:0007669"/>
    <property type="project" value="InterPro"/>
</dbReference>
<evidence type="ECO:0000313" key="3">
    <source>
        <dbReference type="EMBL" id="KAB1640621.1"/>
    </source>
</evidence>
<keyword evidence="4" id="KW-1185">Reference proteome</keyword>
<comment type="caution">
    <text evidence="3">The sequence shown here is derived from an EMBL/GenBank/DDBJ whole genome shotgun (WGS) entry which is preliminary data.</text>
</comment>
<gene>
    <name evidence="3" type="ORF">F8C90_05490</name>
</gene>
<dbReference type="Pfam" id="PF01613">
    <property type="entry name" value="Flavin_Reduct"/>
    <property type="match status" value="1"/>
</dbReference>
<dbReference type="EMBL" id="WAJR01000010">
    <property type="protein sequence ID" value="KAB1640621.1"/>
    <property type="molecule type" value="Genomic_DNA"/>
</dbReference>
<evidence type="ECO:0000313" key="4">
    <source>
        <dbReference type="Proteomes" id="UP000468668"/>
    </source>
</evidence>
<dbReference type="PANTHER" id="PTHR43567">
    <property type="entry name" value="FLAVOREDOXIN-RELATED-RELATED"/>
    <property type="match status" value="1"/>
</dbReference>
<dbReference type="Gene3D" id="2.30.110.10">
    <property type="entry name" value="Electron Transport, Fmn-binding Protein, Chain A"/>
    <property type="match status" value="1"/>
</dbReference>
<dbReference type="GeneID" id="98657857"/>
<sequence>MAFKEIAPEELMLNPFTKIGKEWMLITAGADAEHCNTMTASWGAMGVMWGKNVVSVYIRPQRYTKEFVDAQERFTCAFFGEGNQHEALSLLGKVSGRDVPDKISQAGLTPVEVGGSIAFEEAELVFVCRKLYARELPPEDFIDTSCDARWYPNHDYHTMYMAKIEKVLVKE</sequence>
<dbReference type="PANTHER" id="PTHR43567:SF5">
    <property type="entry name" value="HYPOTHETICAL CYTOSOLIC PROTEIN"/>
    <property type="match status" value="1"/>
</dbReference>
<dbReference type="InterPro" id="IPR012349">
    <property type="entry name" value="Split_barrel_FMN-bd"/>
</dbReference>
<evidence type="ECO:0000256" key="1">
    <source>
        <dbReference type="ARBA" id="ARBA00038054"/>
    </source>
</evidence>
<dbReference type="Proteomes" id="UP000468668">
    <property type="component" value="Unassembled WGS sequence"/>
</dbReference>
<dbReference type="SUPFAM" id="SSF50475">
    <property type="entry name" value="FMN-binding split barrel"/>
    <property type="match status" value="1"/>
</dbReference>